<reference evidence="2" key="1">
    <citation type="submission" date="2023-05" db="EMBL/GenBank/DDBJ databases">
        <authorList>
            <person name="Stuckert A."/>
        </authorList>
    </citation>
    <scope>NUCLEOTIDE SEQUENCE</scope>
</reference>
<accession>A0ABN9F2U6</accession>
<keyword evidence="3" id="KW-1185">Reference proteome</keyword>
<sequence length="34" mass="3992">MLFILTQSLWYLFSVFCKKLVDPAVLYPPVCPCR</sequence>
<feature type="chain" id="PRO_5045901632" evidence="1">
    <location>
        <begin position="18"/>
        <end position="34"/>
    </location>
</feature>
<keyword evidence="1" id="KW-0732">Signal</keyword>
<evidence type="ECO:0000313" key="2">
    <source>
        <dbReference type="EMBL" id="CAI9591342.1"/>
    </source>
</evidence>
<protein>
    <submittedName>
        <fullName evidence="2">Uncharacterized protein</fullName>
    </submittedName>
</protein>
<dbReference type="Proteomes" id="UP001162483">
    <property type="component" value="Unassembled WGS sequence"/>
</dbReference>
<gene>
    <name evidence="2" type="ORF">SPARVUS_LOCUS11198160</name>
</gene>
<evidence type="ECO:0000313" key="3">
    <source>
        <dbReference type="Proteomes" id="UP001162483"/>
    </source>
</evidence>
<proteinExistence type="predicted"/>
<comment type="caution">
    <text evidence="2">The sequence shown here is derived from an EMBL/GenBank/DDBJ whole genome shotgun (WGS) entry which is preliminary data.</text>
</comment>
<dbReference type="EMBL" id="CATNWA010016271">
    <property type="protein sequence ID" value="CAI9591342.1"/>
    <property type="molecule type" value="Genomic_DNA"/>
</dbReference>
<name>A0ABN9F2U6_9NEOB</name>
<feature type="signal peptide" evidence="1">
    <location>
        <begin position="1"/>
        <end position="17"/>
    </location>
</feature>
<evidence type="ECO:0000256" key="1">
    <source>
        <dbReference type="SAM" id="SignalP"/>
    </source>
</evidence>
<organism evidence="2 3">
    <name type="scientific">Staurois parvus</name>
    <dbReference type="NCBI Taxonomy" id="386267"/>
    <lineage>
        <taxon>Eukaryota</taxon>
        <taxon>Metazoa</taxon>
        <taxon>Chordata</taxon>
        <taxon>Craniata</taxon>
        <taxon>Vertebrata</taxon>
        <taxon>Euteleostomi</taxon>
        <taxon>Amphibia</taxon>
        <taxon>Batrachia</taxon>
        <taxon>Anura</taxon>
        <taxon>Neobatrachia</taxon>
        <taxon>Ranoidea</taxon>
        <taxon>Ranidae</taxon>
        <taxon>Staurois</taxon>
    </lineage>
</organism>